<gene>
    <name evidence="1" type="ORF">JCM19296_3451</name>
</gene>
<proteinExistence type="predicted"/>
<dbReference type="SUPFAM" id="SSF53720">
    <property type="entry name" value="ALDH-like"/>
    <property type="match status" value="1"/>
</dbReference>
<evidence type="ECO:0000313" key="1">
    <source>
        <dbReference type="EMBL" id="GAK77842.1"/>
    </source>
</evidence>
<evidence type="ECO:0000313" key="2">
    <source>
        <dbReference type="Proteomes" id="UP000028980"/>
    </source>
</evidence>
<name>A0A081DFZ6_NONUL</name>
<dbReference type="InterPro" id="IPR016161">
    <property type="entry name" value="Ald_DH/histidinol_DH"/>
</dbReference>
<dbReference type="Proteomes" id="UP000028980">
    <property type="component" value="Unassembled WGS sequence"/>
</dbReference>
<organism evidence="1 2">
    <name type="scientific">Nonlabens ulvanivorans</name>
    <name type="common">Persicivirga ulvanivorans</name>
    <dbReference type="NCBI Taxonomy" id="906888"/>
    <lineage>
        <taxon>Bacteria</taxon>
        <taxon>Pseudomonadati</taxon>
        <taxon>Bacteroidota</taxon>
        <taxon>Flavobacteriia</taxon>
        <taxon>Flavobacteriales</taxon>
        <taxon>Flavobacteriaceae</taxon>
        <taxon>Nonlabens</taxon>
    </lineage>
</organism>
<reference evidence="1 2" key="1">
    <citation type="journal article" date="2014" name="Genome Announc.">
        <title>Draft Genome Sequences of Marine Flavobacterium Nonlabens Strains NR17, NR24, NR27, NR32, NR33, and Ara13.</title>
        <authorList>
            <person name="Nakanishi M."/>
            <person name="Meirelles P."/>
            <person name="Suzuki R."/>
            <person name="Takatani N."/>
            <person name="Mino S."/>
            <person name="Suda W."/>
            <person name="Oshima K."/>
            <person name="Hattori M."/>
            <person name="Ohkuma M."/>
            <person name="Hosokawa M."/>
            <person name="Miyashita K."/>
            <person name="Thompson F.L."/>
            <person name="Niwa A."/>
            <person name="Sawabe T."/>
            <person name="Sawabe T."/>
        </authorList>
    </citation>
    <scope>NUCLEOTIDE SEQUENCE [LARGE SCALE GENOMIC DNA]</scope>
    <source>
        <strain evidence="2">JCM19296</strain>
    </source>
</reference>
<protein>
    <recommendedName>
        <fullName evidence="3">Acyl-CoA reductase</fullName>
    </recommendedName>
</protein>
<dbReference type="AlphaFoldDB" id="A0A081DFZ6"/>
<dbReference type="EMBL" id="BBLG01000013">
    <property type="protein sequence ID" value="GAK77842.1"/>
    <property type="molecule type" value="Genomic_DNA"/>
</dbReference>
<accession>A0A081DFZ6</accession>
<sequence length="365" mass="40663">MNSLAINTTLNDRISAFAKAGSLLTSYLKKEPTDATTTIEAAFYKAQAKNSWFTDENLNHAFEQWSLALTEDALKIWTAPYHLKNISPRTVAIITAGNLPLVGFHDVLSVIITGHHAMIKNSSNDDVLTPMLLQLATDHLPDLSQSYSYNDGRLTGYDAVIATGSDNTARYFEYYFGSKPNIIRKNRNSIAVLTGSETINHMEALSEDVFNYFGLGCRSVSHLMVPRGYNFDLFFNGMFKQQHLIKNEKYVNNYDYNKAVYLMSEFDLLDNEFLLIKEENESYSSPIASLGYSFYDDISDVADQIKNDADKLQCVVAQGKAAQTIKANLGNLTAPAVVDFGTTQCPMLNDYADGVDTVDFLLTLS</sequence>
<evidence type="ECO:0008006" key="3">
    <source>
        <dbReference type="Google" id="ProtNLM"/>
    </source>
</evidence>
<dbReference type="GO" id="GO:0016491">
    <property type="term" value="F:oxidoreductase activity"/>
    <property type="evidence" value="ECO:0007669"/>
    <property type="project" value="InterPro"/>
</dbReference>
<comment type="caution">
    <text evidence="1">The sequence shown here is derived from an EMBL/GenBank/DDBJ whole genome shotgun (WGS) entry which is preliminary data.</text>
</comment>